<name>A0A5B1CF61_9BACT</name>
<organism evidence="1 2">
    <name type="scientific">Rubripirellula obstinata</name>
    <dbReference type="NCBI Taxonomy" id="406547"/>
    <lineage>
        <taxon>Bacteria</taxon>
        <taxon>Pseudomonadati</taxon>
        <taxon>Planctomycetota</taxon>
        <taxon>Planctomycetia</taxon>
        <taxon>Pirellulales</taxon>
        <taxon>Pirellulaceae</taxon>
        <taxon>Rubripirellula</taxon>
    </lineage>
</organism>
<keyword evidence="2" id="KW-1185">Reference proteome</keyword>
<gene>
    <name evidence="1" type="ORF">LF1_08980</name>
</gene>
<accession>A0A5B1CF61</accession>
<protein>
    <recommendedName>
        <fullName evidence="3">DUF4411 family protein</fullName>
    </recommendedName>
</protein>
<dbReference type="EMBL" id="VRLW01000001">
    <property type="protein sequence ID" value="KAA1258379.1"/>
    <property type="molecule type" value="Genomic_DNA"/>
</dbReference>
<dbReference type="InterPro" id="IPR016541">
    <property type="entry name" value="UCP008505"/>
</dbReference>
<dbReference type="AlphaFoldDB" id="A0A5B1CF61"/>
<dbReference type="RefSeq" id="WP_068261696.1">
    <property type="nucleotide sequence ID" value="NZ_LWSK01000027.1"/>
</dbReference>
<dbReference type="Pfam" id="PF14367">
    <property type="entry name" value="DUF4411"/>
    <property type="match status" value="1"/>
</dbReference>
<dbReference type="Proteomes" id="UP000322699">
    <property type="component" value="Unassembled WGS sequence"/>
</dbReference>
<evidence type="ECO:0000313" key="1">
    <source>
        <dbReference type="EMBL" id="KAA1258379.1"/>
    </source>
</evidence>
<proteinExistence type="predicted"/>
<evidence type="ECO:0008006" key="3">
    <source>
        <dbReference type="Google" id="ProtNLM"/>
    </source>
</evidence>
<reference evidence="1 2" key="1">
    <citation type="submission" date="2019-08" db="EMBL/GenBank/DDBJ databases">
        <title>Deep-cultivation of Planctomycetes and their phenomic and genomic characterization uncovers novel biology.</title>
        <authorList>
            <person name="Wiegand S."/>
            <person name="Jogler M."/>
            <person name="Boedeker C."/>
            <person name="Pinto D."/>
            <person name="Vollmers J."/>
            <person name="Rivas-Marin E."/>
            <person name="Kohn T."/>
            <person name="Peeters S.H."/>
            <person name="Heuer A."/>
            <person name="Rast P."/>
            <person name="Oberbeckmann S."/>
            <person name="Bunk B."/>
            <person name="Jeske O."/>
            <person name="Meyerdierks A."/>
            <person name="Storesund J.E."/>
            <person name="Kallscheuer N."/>
            <person name="Luecker S."/>
            <person name="Lage O.M."/>
            <person name="Pohl T."/>
            <person name="Merkel B.J."/>
            <person name="Hornburger P."/>
            <person name="Mueller R.-W."/>
            <person name="Bruemmer F."/>
            <person name="Labrenz M."/>
            <person name="Spormann A.M."/>
            <person name="Op Den Camp H."/>
            <person name="Overmann J."/>
            <person name="Amann R."/>
            <person name="Jetten M.S.M."/>
            <person name="Mascher T."/>
            <person name="Medema M.H."/>
            <person name="Devos D.P."/>
            <person name="Kaster A.-K."/>
            <person name="Ovreas L."/>
            <person name="Rohde M."/>
            <person name="Galperin M.Y."/>
            <person name="Jogler C."/>
        </authorList>
    </citation>
    <scope>NUCLEOTIDE SEQUENCE [LARGE SCALE GENOMIC DNA]</scope>
    <source>
        <strain evidence="1 2">LF1</strain>
    </source>
</reference>
<evidence type="ECO:0000313" key="2">
    <source>
        <dbReference type="Proteomes" id="UP000322699"/>
    </source>
</evidence>
<sequence>MPGFLLDADAFIRSHHDFYSPDFCPGFWEAILRAHDLKRVASIKQVRRELISGKDELADWVKSQTPATLFKEERDVKIQRKFTEVIEWVRQNDQYHLTARNRFIRGADPWLIAYASVNDYVIATFEVSAPDSKAKVKLPDVADAFDVQCVNPPEMLRQLGVRLRLAKESFK</sequence>
<comment type="caution">
    <text evidence="1">The sequence shown here is derived from an EMBL/GenBank/DDBJ whole genome shotgun (WGS) entry which is preliminary data.</text>
</comment>